<dbReference type="KEGG" id="mas:Mahau_2559"/>
<keyword evidence="3" id="KW-0687">Ribonucleoprotein</keyword>
<dbReference type="PROSITE" id="PS50126">
    <property type="entry name" value="S1"/>
    <property type="match status" value="1"/>
</dbReference>
<reference evidence="6" key="1">
    <citation type="submission" date="2010-11" db="EMBL/GenBank/DDBJ databases">
        <title>The complete genome of Mahella australiensis DSM 15567.</title>
        <authorList>
            <consortium name="US DOE Joint Genome Institute (JGI-PGF)"/>
            <person name="Lucas S."/>
            <person name="Copeland A."/>
            <person name="Lapidus A."/>
            <person name="Bruce D."/>
            <person name="Goodwin L."/>
            <person name="Pitluck S."/>
            <person name="Kyrpides N."/>
            <person name="Mavromatis K."/>
            <person name="Pagani I."/>
            <person name="Ivanova N."/>
            <person name="Teshima H."/>
            <person name="Brettin T."/>
            <person name="Detter J.C."/>
            <person name="Han C."/>
            <person name="Tapia R."/>
            <person name="Land M."/>
            <person name="Hauser L."/>
            <person name="Markowitz V."/>
            <person name="Cheng J.-F."/>
            <person name="Hugenholtz P."/>
            <person name="Woyke T."/>
            <person name="Wu D."/>
            <person name="Spring S."/>
            <person name="Pukall R."/>
            <person name="Steenblock K."/>
            <person name="Schneider S."/>
            <person name="Klenk H.-P."/>
            <person name="Eisen J.A."/>
        </authorList>
    </citation>
    <scope>NUCLEOTIDE SEQUENCE [LARGE SCALE GENOMIC DNA]</scope>
    <source>
        <strain evidence="6">DSM 15567 / CIP 107919 / 50-1 BON</strain>
    </source>
</reference>
<protein>
    <submittedName>
        <fullName evidence="5">Ribosomal protein S1</fullName>
    </submittedName>
</protein>
<dbReference type="GO" id="GO:0022627">
    <property type="term" value="C:cytosolic small ribosomal subunit"/>
    <property type="evidence" value="ECO:0007669"/>
    <property type="project" value="TreeGrafter"/>
</dbReference>
<evidence type="ECO:0000313" key="5">
    <source>
        <dbReference type="EMBL" id="AEE97705.1"/>
    </source>
</evidence>
<proteinExistence type="inferred from homology"/>
<gene>
    <name evidence="5" type="ordered locus">Mahau_2559</name>
</gene>
<organism evidence="5 6">
    <name type="scientific">Mahella australiensis (strain DSM 15567 / CIP 107919 / 50-1 BON)</name>
    <dbReference type="NCBI Taxonomy" id="697281"/>
    <lineage>
        <taxon>Bacteria</taxon>
        <taxon>Bacillati</taxon>
        <taxon>Bacillota</taxon>
        <taxon>Clostridia</taxon>
        <taxon>Thermoanaerobacterales</taxon>
        <taxon>Thermoanaerobacterales Family IV. Incertae Sedis</taxon>
        <taxon>Mahella</taxon>
    </lineage>
</organism>
<comment type="similarity">
    <text evidence="1">Belongs to the bacterial ribosomal protein bS1 family.</text>
</comment>
<keyword evidence="6" id="KW-1185">Reference proteome</keyword>
<dbReference type="GO" id="GO:0003735">
    <property type="term" value="F:structural constituent of ribosome"/>
    <property type="evidence" value="ECO:0007669"/>
    <property type="project" value="TreeGrafter"/>
</dbReference>
<evidence type="ECO:0000256" key="3">
    <source>
        <dbReference type="ARBA" id="ARBA00023274"/>
    </source>
</evidence>
<evidence type="ECO:0000259" key="4">
    <source>
        <dbReference type="PROSITE" id="PS50126"/>
    </source>
</evidence>
<feature type="domain" description="S1 motif" evidence="4">
    <location>
        <begin position="116"/>
        <end position="186"/>
    </location>
</feature>
<dbReference type="eggNOG" id="COG0539">
    <property type="taxonomic scope" value="Bacteria"/>
</dbReference>
<dbReference type="RefSeq" id="WP_013782128.1">
    <property type="nucleotide sequence ID" value="NC_015520.1"/>
</dbReference>
<dbReference type="SMART" id="SM00316">
    <property type="entry name" value="S1"/>
    <property type="match status" value="2"/>
</dbReference>
<dbReference type="OrthoDB" id="9793609at2"/>
<evidence type="ECO:0000313" key="6">
    <source>
        <dbReference type="Proteomes" id="UP000008457"/>
    </source>
</evidence>
<dbReference type="InterPro" id="IPR003029">
    <property type="entry name" value="S1_domain"/>
</dbReference>
<dbReference type="InterPro" id="IPR050437">
    <property type="entry name" value="Ribos_protein_bS1-like"/>
</dbReference>
<dbReference type="Pfam" id="PF00575">
    <property type="entry name" value="S1"/>
    <property type="match status" value="2"/>
</dbReference>
<reference evidence="5 6" key="2">
    <citation type="journal article" date="2011" name="Stand. Genomic Sci.">
        <title>Complete genome sequence of Mahella australiensis type strain (50-1 BON).</title>
        <authorList>
            <person name="Sikorski J."/>
            <person name="Teshima H."/>
            <person name="Nolan M."/>
            <person name="Lucas S."/>
            <person name="Hammon N."/>
            <person name="Deshpande S."/>
            <person name="Cheng J.F."/>
            <person name="Pitluck S."/>
            <person name="Liolios K."/>
            <person name="Pagani I."/>
            <person name="Ivanova N."/>
            <person name="Huntemann M."/>
            <person name="Mavromatis K."/>
            <person name="Ovchinikova G."/>
            <person name="Pati A."/>
            <person name="Tapia R."/>
            <person name="Han C."/>
            <person name="Goodwin L."/>
            <person name="Chen A."/>
            <person name="Palaniappan K."/>
            <person name="Land M."/>
            <person name="Hauser L."/>
            <person name="Ngatchou-Djao O.D."/>
            <person name="Rohde M."/>
            <person name="Pukall R."/>
            <person name="Spring S."/>
            <person name="Abt B."/>
            <person name="Goker M."/>
            <person name="Detter J.C."/>
            <person name="Woyke T."/>
            <person name="Bristow J."/>
            <person name="Markowitz V."/>
            <person name="Hugenholtz P."/>
            <person name="Eisen J.A."/>
            <person name="Kyrpides N.C."/>
            <person name="Klenk H.P."/>
            <person name="Lapidus A."/>
        </authorList>
    </citation>
    <scope>NUCLEOTIDE SEQUENCE [LARGE SCALE GENOMIC DNA]</scope>
    <source>
        <strain evidence="6">DSM 15567 / CIP 107919 / 50-1 BON</strain>
    </source>
</reference>
<dbReference type="PANTHER" id="PTHR10724">
    <property type="entry name" value="30S RIBOSOMAL PROTEIN S1"/>
    <property type="match status" value="1"/>
</dbReference>
<evidence type="ECO:0000256" key="2">
    <source>
        <dbReference type="ARBA" id="ARBA00022980"/>
    </source>
</evidence>
<name>F3ZY09_MAHA5</name>
<dbReference type="SUPFAM" id="SSF50249">
    <property type="entry name" value="Nucleic acid-binding proteins"/>
    <property type="match status" value="2"/>
</dbReference>
<dbReference type="Proteomes" id="UP000008457">
    <property type="component" value="Chromosome"/>
</dbReference>
<dbReference type="InterPro" id="IPR012340">
    <property type="entry name" value="NA-bd_OB-fold"/>
</dbReference>
<accession>F3ZY09</accession>
<dbReference type="PANTHER" id="PTHR10724:SF7">
    <property type="entry name" value="SMALL RIBOSOMAL SUBUNIT PROTEIN BS1C"/>
    <property type="match status" value="1"/>
</dbReference>
<dbReference type="Gene3D" id="2.40.50.140">
    <property type="entry name" value="Nucleic acid-binding proteins"/>
    <property type="match status" value="2"/>
</dbReference>
<dbReference type="EMBL" id="CP002360">
    <property type="protein sequence ID" value="AEE97705.1"/>
    <property type="molecule type" value="Genomic_DNA"/>
</dbReference>
<evidence type="ECO:0000256" key="1">
    <source>
        <dbReference type="ARBA" id="ARBA00006767"/>
    </source>
</evidence>
<dbReference type="GO" id="GO:0006412">
    <property type="term" value="P:translation"/>
    <property type="evidence" value="ECO:0007669"/>
    <property type="project" value="TreeGrafter"/>
</dbReference>
<keyword evidence="2 5" id="KW-0689">Ribosomal protein</keyword>
<dbReference type="CDD" id="cd00164">
    <property type="entry name" value="S1_like"/>
    <property type="match status" value="1"/>
</dbReference>
<sequence>MAITETILVNDSWRDIYASRQSRKILTGILSAIEKYKLNGKESNCGVVFYGNDIKVIIPADEMGVREDWQVIRSMIGSEIDFIVYGIDTEEGVVAASRKAAQELRRTLELPKHKAGDIISARVVGVGRNSVIVDCYGLEVRIARNEIDYGYVGNAGDYVQIGDRVKAVIKEIDLTGDEPKVKLSLKDAKPDPFDHVPNKYKLGGEYLATVTGTPPFGIFAELEQGVSVLCPNPAWSGDEIATGNKVLVKVREINMNKRRIYGNLVRLIRRS</sequence>
<dbReference type="GO" id="GO:0003729">
    <property type="term" value="F:mRNA binding"/>
    <property type="evidence" value="ECO:0007669"/>
    <property type="project" value="TreeGrafter"/>
</dbReference>
<dbReference type="STRING" id="697281.Mahau_2559"/>
<dbReference type="AlphaFoldDB" id="F3ZY09"/>
<dbReference type="HOGENOM" id="CLU_083018_0_0_9"/>